<dbReference type="EMBL" id="BMNL01000001">
    <property type="protein sequence ID" value="GGP18954.1"/>
    <property type="molecule type" value="Genomic_DNA"/>
</dbReference>
<dbReference type="InterPro" id="IPR003593">
    <property type="entry name" value="AAA+_ATPase"/>
</dbReference>
<evidence type="ECO:0000313" key="6">
    <source>
        <dbReference type="Proteomes" id="UP000610960"/>
    </source>
</evidence>
<dbReference type="SUPFAM" id="SSF52540">
    <property type="entry name" value="P-loop containing nucleoside triphosphate hydrolases"/>
    <property type="match status" value="1"/>
</dbReference>
<protein>
    <submittedName>
        <fullName evidence="5">Nitrate/sulfonate/bicarbonate ABC transporter ATP-binding protein</fullName>
    </submittedName>
</protein>
<dbReference type="InterPro" id="IPR017871">
    <property type="entry name" value="ABC_transporter-like_CS"/>
</dbReference>
<evidence type="ECO:0000256" key="2">
    <source>
        <dbReference type="ARBA" id="ARBA00022741"/>
    </source>
</evidence>
<dbReference type="SMART" id="SM00382">
    <property type="entry name" value="AAA"/>
    <property type="match status" value="1"/>
</dbReference>
<keyword evidence="3 5" id="KW-0067">ATP-binding</keyword>
<organism evidence="5 6">
    <name type="scientific">Thermocladium modestius</name>
    <dbReference type="NCBI Taxonomy" id="62609"/>
    <lineage>
        <taxon>Archaea</taxon>
        <taxon>Thermoproteota</taxon>
        <taxon>Thermoprotei</taxon>
        <taxon>Thermoproteales</taxon>
        <taxon>Thermoproteaceae</taxon>
        <taxon>Thermocladium</taxon>
    </lineage>
</organism>
<evidence type="ECO:0000259" key="4">
    <source>
        <dbReference type="PROSITE" id="PS50893"/>
    </source>
</evidence>
<dbReference type="PANTHER" id="PTHR42788">
    <property type="entry name" value="TAURINE IMPORT ATP-BINDING PROTEIN-RELATED"/>
    <property type="match status" value="1"/>
</dbReference>
<dbReference type="PROSITE" id="PS50893">
    <property type="entry name" value="ABC_TRANSPORTER_2"/>
    <property type="match status" value="1"/>
</dbReference>
<keyword evidence="1" id="KW-0813">Transport</keyword>
<dbReference type="InterPro" id="IPR050166">
    <property type="entry name" value="ABC_transporter_ATP-bind"/>
</dbReference>
<dbReference type="InterPro" id="IPR003439">
    <property type="entry name" value="ABC_transporter-like_ATP-bd"/>
</dbReference>
<dbReference type="GO" id="GO:0016887">
    <property type="term" value="F:ATP hydrolysis activity"/>
    <property type="evidence" value="ECO:0007669"/>
    <property type="project" value="InterPro"/>
</dbReference>
<dbReference type="Gene3D" id="3.40.50.300">
    <property type="entry name" value="P-loop containing nucleotide triphosphate hydrolases"/>
    <property type="match status" value="1"/>
</dbReference>
<dbReference type="Proteomes" id="UP000610960">
    <property type="component" value="Unassembled WGS sequence"/>
</dbReference>
<dbReference type="GO" id="GO:0005524">
    <property type="term" value="F:ATP binding"/>
    <property type="evidence" value="ECO:0007669"/>
    <property type="project" value="UniProtKB-KW"/>
</dbReference>
<keyword evidence="6" id="KW-1185">Reference proteome</keyword>
<dbReference type="InterPro" id="IPR027417">
    <property type="entry name" value="P-loop_NTPase"/>
</dbReference>
<evidence type="ECO:0000256" key="3">
    <source>
        <dbReference type="ARBA" id="ARBA00022840"/>
    </source>
</evidence>
<dbReference type="AlphaFoldDB" id="A0A830GTB7"/>
<proteinExistence type="predicted"/>
<gene>
    <name evidence="5" type="ORF">GCM10007981_00680</name>
</gene>
<reference evidence="5" key="1">
    <citation type="journal article" date="2014" name="Int. J. Syst. Evol. Microbiol.">
        <title>Complete genome sequence of Corynebacterium casei LMG S-19264T (=DSM 44701T), isolated from a smear-ripened cheese.</title>
        <authorList>
            <consortium name="US DOE Joint Genome Institute (JGI-PGF)"/>
            <person name="Walter F."/>
            <person name="Albersmeier A."/>
            <person name="Kalinowski J."/>
            <person name="Ruckert C."/>
        </authorList>
    </citation>
    <scope>NUCLEOTIDE SEQUENCE</scope>
    <source>
        <strain evidence="5">JCM 10088</strain>
    </source>
</reference>
<dbReference type="CDD" id="cd03293">
    <property type="entry name" value="ABC_NrtD_SsuB_transporters"/>
    <property type="match status" value="1"/>
</dbReference>
<dbReference type="PANTHER" id="PTHR42788:SF13">
    <property type="entry name" value="ALIPHATIC SULFONATES IMPORT ATP-BINDING PROTEIN SSUB"/>
    <property type="match status" value="1"/>
</dbReference>
<accession>A0A830GTB7</accession>
<dbReference type="Pfam" id="PF00005">
    <property type="entry name" value="ABC_tran"/>
    <property type="match status" value="1"/>
</dbReference>
<evidence type="ECO:0000256" key="1">
    <source>
        <dbReference type="ARBA" id="ARBA00022448"/>
    </source>
</evidence>
<name>A0A830GTB7_9CREN</name>
<sequence>MIGVSFSYRTEKGVMPVLRGVSFDAGENQFVSIIAPSGTGKTTLLKIISGLVKPDEGRVLLMGEEVTGPTPLISMIYQDFALYPWLTAVQNVELALLHKRLPREERRRRAQSMLELVGLGGFEDYYPREMSGGMRQRVAIARALVAEPVVLLMDEPFASLDAITAEGLRREVLDIVFSRESTVKSVIMVSHNIEEVVELSDKVVILGGRPATVVAQVPIELPRPRSSRDPTFNEVVDRLYSVISTAVKEAR</sequence>
<evidence type="ECO:0000313" key="5">
    <source>
        <dbReference type="EMBL" id="GGP18954.1"/>
    </source>
</evidence>
<feature type="domain" description="ABC transporter" evidence="4">
    <location>
        <begin position="2"/>
        <end position="233"/>
    </location>
</feature>
<reference evidence="5" key="2">
    <citation type="submission" date="2020-09" db="EMBL/GenBank/DDBJ databases">
        <authorList>
            <person name="Sun Q."/>
            <person name="Ohkuma M."/>
        </authorList>
    </citation>
    <scope>NUCLEOTIDE SEQUENCE</scope>
    <source>
        <strain evidence="5">JCM 10088</strain>
    </source>
</reference>
<keyword evidence="2" id="KW-0547">Nucleotide-binding</keyword>
<comment type="caution">
    <text evidence="5">The sequence shown here is derived from an EMBL/GenBank/DDBJ whole genome shotgun (WGS) entry which is preliminary data.</text>
</comment>
<dbReference type="PROSITE" id="PS00211">
    <property type="entry name" value="ABC_TRANSPORTER_1"/>
    <property type="match status" value="1"/>
</dbReference>